<dbReference type="InterPro" id="IPR038905">
    <property type="entry name" value="ARMC2"/>
</dbReference>
<name>A0A4C1ZCW2_EUMVA</name>
<dbReference type="EMBL" id="BGZK01001750">
    <property type="protein sequence ID" value="GBP85648.1"/>
    <property type="molecule type" value="Genomic_DNA"/>
</dbReference>
<dbReference type="PANTHER" id="PTHR21356:SF1">
    <property type="entry name" value="ARMADILLO REPEAT-CONTAINING PROTEIN 2"/>
    <property type="match status" value="1"/>
</dbReference>
<dbReference type="OrthoDB" id="247006at2759"/>
<dbReference type="PANTHER" id="PTHR21356">
    <property type="entry name" value="ARMADILLO REPEAT CONTAINING 2"/>
    <property type="match status" value="1"/>
</dbReference>
<dbReference type="AlphaFoldDB" id="A0A4C1ZCW2"/>
<protein>
    <submittedName>
        <fullName evidence="1">Uncharacterized protein</fullName>
    </submittedName>
</protein>
<evidence type="ECO:0000313" key="2">
    <source>
        <dbReference type="Proteomes" id="UP000299102"/>
    </source>
</evidence>
<reference evidence="1 2" key="1">
    <citation type="journal article" date="2019" name="Commun. Biol.">
        <title>The bagworm genome reveals a unique fibroin gene that provides high tensile strength.</title>
        <authorList>
            <person name="Kono N."/>
            <person name="Nakamura H."/>
            <person name="Ohtoshi R."/>
            <person name="Tomita M."/>
            <person name="Numata K."/>
            <person name="Arakawa K."/>
        </authorList>
    </citation>
    <scope>NUCLEOTIDE SEQUENCE [LARGE SCALE GENOMIC DNA]</scope>
</reference>
<accession>A0A4C1ZCW2</accession>
<proteinExistence type="predicted"/>
<evidence type="ECO:0000313" key="1">
    <source>
        <dbReference type="EMBL" id="GBP85648.1"/>
    </source>
</evidence>
<dbReference type="GO" id="GO:0044782">
    <property type="term" value="P:cilium organization"/>
    <property type="evidence" value="ECO:0007669"/>
    <property type="project" value="TreeGrafter"/>
</dbReference>
<gene>
    <name evidence="1" type="ORF">EVAR_102179_1</name>
</gene>
<comment type="caution">
    <text evidence="1">The sequence shown here is derived from an EMBL/GenBank/DDBJ whole genome shotgun (WGS) entry which is preliminary data.</text>
</comment>
<dbReference type="Proteomes" id="UP000299102">
    <property type="component" value="Unassembled WGS sequence"/>
</dbReference>
<sequence length="217" mass="23402">MCFMQQMRVMGSHLSAACKLVFKVARNDKTIICSRTAIYLVSLQILPDTQASYATGAVNGSVTSTISFDTFSYEALLTPYFGTKGLYFSARLLLAVSGPRRYIVNAACTEREHSASSLWSQNYVRAQHAGALHLAALHLKIINTAKRDKGSVSEESIHALYQVTGALRNLLGSGGGEACEAQAILASGALPELIAALPLYVTDRDVLTNVVRCLRSV</sequence>
<dbReference type="STRING" id="151549.A0A4C1ZCW2"/>
<keyword evidence="2" id="KW-1185">Reference proteome</keyword>
<organism evidence="1 2">
    <name type="scientific">Eumeta variegata</name>
    <name type="common">Bagworm moth</name>
    <name type="synonym">Eumeta japonica</name>
    <dbReference type="NCBI Taxonomy" id="151549"/>
    <lineage>
        <taxon>Eukaryota</taxon>
        <taxon>Metazoa</taxon>
        <taxon>Ecdysozoa</taxon>
        <taxon>Arthropoda</taxon>
        <taxon>Hexapoda</taxon>
        <taxon>Insecta</taxon>
        <taxon>Pterygota</taxon>
        <taxon>Neoptera</taxon>
        <taxon>Endopterygota</taxon>
        <taxon>Lepidoptera</taxon>
        <taxon>Glossata</taxon>
        <taxon>Ditrysia</taxon>
        <taxon>Tineoidea</taxon>
        <taxon>Psychidae</taxon>
        <taxon>Oiketicinae</taxon>
        <taxon>Eumeta</taxon>
    </lineage>
</organism>